<dbReference type="PANTHER" id="PTHR44591">
    <property type="entry name" value="STRESS RESPONSE REGULATOR PROTEIN 1"/>
    <property type="match status" value="1"/>
</dbReference>
<dbReference type="SMART" id="SM00448">
    <property type="entry name" value="REC"/>
    <property type="match status" value="1"/>
</dbReference>
<dbReference type="Gene3D" id="3.40.50.2300">
    <property type="match status" value="1"/>
</dbReference>
<feature type="domain" description="Response regulatory" evidence="2">
    <location>
        <begin position="7"/>
        <end position="123"/>
    </location>
</feature>
<dbReference type="EMBL" id="UOGJ01000110">
    <property type="protein sequence ID" value="VAX36773.1"/>
    <property type="molecule type" value="Genomic_DNA"/>
</dbReference>
<evidence type="ECO:0000256" key="1">
    <source>
        <dbReference type="ARBA" id="ARBA00022553"/>
    </source>
</evidence>
<dbReference type="Pfam" id="PF00072">
    <property type="entry name" value="Response_reg"/>
    <property type="match status" value="1"/>
</dbReference>
<accession>A0A3B1DJ37</accession>
<gene>
    <name evidence="3" type="ORF">MNBD_UNCLBAC01-1284</name>
</gene>
<dbReference type="PROSITE" id="PS50110">
    <property type="entry name" value="RESPONSE_REGULATORY"/>
    <property type="match status" value="1"/>
</dbReference>
<dbReference type="InterPro" id="IPR011006">
    <property type="entry name" value="CheY-like_superfamily"/>
</dbReference>
<dbReference type="SUPFAM" id="SSF52172">
    <property type="entry name" value="CheY-like"/>
    <property type="match status" value="1"/>
</dbReference>
<reference evidence="3" key="1">
    <citation type="submission" date="2018-06" db="EMBL/GenBank/DDBJ databases">
        <authorList>
            <person name="Zhirakovskaya E."/>
        </authorList>
    </citation>
    <scope>NUCLEOTIDE SEQUENCE</scope>
</reference>
<dbReference type="PANTHER" id="PTHR44591:SF3">
    <property type="entry name" value="RESPONSE REGULATORY DOMAIN-CONTAINING PROTEIN"/>
    <property type="match status" value="1"/>
</dbReference>
<name>A0A3B1DJ37_9ZZZZ</name>
<proteinExistence type="predicted"/>
<dbReference type="AlphaFoldDB" id="A0A3B1DJ37"/>
<dbReference type="CDD" id="cd17574">
    <property type="entry name" value="REC_OmpR"/>
    <property type="match status" value="1"/>
</dbReference>
<sequence length="125" mass="14239">MQYINKKILIVDDDPVQTKLLEHCIGKEGYEVLFTNEAADGLQMAMDENIDVLILDVMMPIINGYNFCKLLKSEENHLDIPVIFLTSRDEKDDIAIGHEMGASAYMTKPVDIKILIKKIQELLEN</sequence>
<protein>
    <recommendedName>
        <fullName evidence="2">Response regulatory domain-containing protein</fullName>
    </recommendedName>
</protein>
<dbReference type="InterPro" id="IPR001789">
    <property type="entry name" value="Sig_transdc_resp-reg_receiver"/>
</dbReference>
<dbReference type="InterPro" id="IPR050595">
    <property type="entry name" value="Bact_response_regulator"/>
</dbReference>
<evidence type="ECO:0000313" key="3">
    <source>
        <dbReference type="EMBL" id="VAX36773.1"/>
    </source>
</evidence>
<organism evidence="3">
    <name type="scientific">hydrothermal vent metagenome</name>
    <dbReference type="NCBI Taxonomy" id="652676"/>
    <lineage>
        <taxon>unclassified sequences</taxon>
        <taxon>metagenomes</taxon>
        <taxon>ecological metagenomes</taxon>
    </lineage>
</organism>
<evidence type="ECO:0000259" key="2">
    <source>
        <dbReference type="PROSITE" id="PS50110"/>
    </source>
</evidence>
<dbReference type="GO" id="GO:0000160">
    <property type="term" value="P:phosphorelay signal transduction system"/>
    <property type="evidence" value="ECO:0007669"/>
    <property type="project" value="InterPro"/>
</dbReference>
<keyword evidence="1" id="KW-0597">Phosphoprotein</keyword>